<dbReference type="AlphaFoldDB" id="A0AAV7UN54"/>
<evidence type="ECO:0000313" key="2">
    <source>
        <dbReference type="Proteomes" id="UP001066276"/>
    </source>
</evidence>
<dbReference type="EMBL" id="JANPWB010000005">
    <property type="protein sequence ID" value="KAJ1190258.1"/>
    <property type="molecule type" value="Genomic_DNA"/>
</dbReference>
<dbReference type="Proteomes" id="UP001066276">
    <property type="component" value="Chromosome 3_1"/>
</dbReference>
<evidence type="ECO:0000313" key="1">
    <source>
        <dbReference type="EMBL" id="KAJ1190258.1"/>
    </source>
</evidence>
<sequence length="90" mass="10141">MRGHLAAGQTLPALLYAFKRILFKCIVYGVEGLRTADLDSAKLAEENLAYRSVGSPFLAPFYLPRKANLLLENNDLIRHFCPQTLQLHIL</sequence>
<name>A0AAV7UN54_PLEWA</name>
<keyword evidence="2" id="KW-1185">Reference proteome</keyword>
<gene>
    <name evidence="1" type="ORF">NDU88_006996</name>
</gene>
<accession>A0AAV7UN54</accession>
<protein>
    <submittedName>
        <fullName evidence="1">Uncharacterized protein</fullName>
    </submittedName>
</protein>
<proteinExistence type="predicted"/>
<comment type="caution">
    <text evidence="1">The sequence shown here is derived from an EMBL/GenBank/DDBJ whole genome shotgun (WGS) entry which is preliminary data.</text>
</comment>
<organism evidence="1 2">
    <name type="scientific">Pleurodeles waltl</name>
    <name type="common">Iberian ribbed newt</name>
    <dbReference type="NCBI Taxonomy" id="8319"/>
    <lineage>
        <taxon>Eukaryota</taxon>
        <taxon>Metazoa</taxon>
        <taxon>Chordata</taxon>
        <taxon>Craniata</taxon>
        <taxon>Vertebrata</taxon>
        <taxon>Euteleostomi</taxon>
        <taxon>Amphibia</taxon>
        <taxon>Batrachia</taxon>
        <taxon>Caudata</taxon>
        <taxon>Salamandroidea</taxon>
        <taxon>Salamandridae</taxon>
        <taxon>Pleurodelinae</taxon>
        <taxon>Pleurodeles</taxon>
    </lineage>
</organism>
<reference evidence="1" key="1">
    <citation type="journal article" date="2022" name="bioRxiv">
        <title>Sequencing and chromosome-scale assembly of the giantPleurodeles waltlgenome.</title>
        <authorList>
            <person name="Brown T."/>
            <person name="Elewa A."/>
            <person name="Iarovenko S."/>
            <person name="Subramanian E."/>
            <person name="Araus A.J."/>
            <person name="Petzold A."/>
            <person name="Susuki M."/>
            <person name="Suzuki K.-i.T."/>
            <person name="Hayashi T."/>
            <person name="Toyoda A."/>
            <person name="Oliveira C."/>
            <person name="Osipova E."/>
            <person name="Leigh N.D."/>
            <person name="Simon A."/>
            <person name="Yun M.H."/>
        </authorList>
    </citation>
    <scope>NUCLEOTIDE SEQUENCE</scope>
    <source>
        <strain evidence="1">20211129_DDA</strain>
        <tissue evidence="1">Liver</tissue>
    </source>
</reference>